<evidence type="ECO:0000313" key="2">
    <source>
        <dbReference type="Proteomes" id="UP001060085"/>
    </source>
</evidence>
<gene>
    <name evidence="1" type="ORF">M9H77_04123</name>
</gene>
<organism evidence="1 2">
    <name type="scientific">Catharanthus roseus</name>
    <name type="common">Madagascar periwinkle</name>
    <name type="synonym">Vinca rosea</name>
    <dbReference type="NCBI Taxonomy" id="4058"/>
    <lineage>
        <taxon>Eukaryota</taxon>
        <taxon>Viridiplantae</taxon>
        <taxon>Streptophyta</taxon>
        <taxon>Embryophyta</taxon>
        <taxon>Tracheophyta</taxon>
        <taxon>Spermatophyta</taxon>
        <taxon>Magnoliopsida</taxon>
        <taxon>eudicotyledons</taxon>
        <taxon>Gunneridae</taxon>
        <taxon>Pentapetalae</taxon>
        <taxon>asterids</taxon>
        <taxon>lamiids</taxon>
        <taxon>Gentianales</taxon>
        <taxon>Apocynaceae</taxon>
        <taxon>Rauvolfioideae</taxon>
        <taxon>Vinceae</taxon>
        <taxon>Catharanthinae</taxon>
        <taxon>Catharanthus</taxon>
    </lineage>
</organism>
<reference evidence="2" key="1">
    <citation type="journal article" date="2023" name="Nat. Plants">
        <title>Single-cell RNA sequencing provides a high-resolution roadmap for understanding the multicellular compartmentation of specialized metabolism.</title>
        <authorList>
            <person name="Sun S."/>
            <person name="Shen X."/>
            <person name="Li Y."/>
            <person name="Li Y."/>
            <person name="Wang S."/>
            <person name="Li R."/>
            <person name="Zhang H."/>
            <person name="Shen G."/>
            <person name="Guo B."/>
            <person name="Wei J."/>
            <person name="Xu J."/>
            <person name="St-Pierre B."/>
            <person name="Chen S."/>
            <person name="Sun C."/>
        </authorList>
    </citation>
    <scope>NUCLEOTIDE SEQUENCE [LARGE SCALE GENOMIC DNA]</scope>
</reference>
<dbReference type="EMBL" id="CM044701">
    <property type="protein sequence ID" value="KAI5682895.1"/>
    <property type="molecule type" value="Genomic_DNA"/>
</dbReference>
<proteinExistence type="predicted"/>
<keyword evidence="2" id="KW-1185">Reference proteome</keyword>
<comment type="caution">
    <text evidence="1">The sequence shown here is derived from an EMBL/GenBank/DDBJ whole genome shotgun (WGS) entry which is preliminary data.</text>
</comment>
<evidence type="ECO:0000313" key="1">
    <source>
        <dbReference type="EMBL" id="KAI5682895.1"/>
    </source>
</evidence>
<dbReference type="Proteomes" id="UP001060085">
    <property type="component" value="Linkage Group LG01"/>
</dbReference>
<accession>A0ACC0CD84</accession>
<sequence length="150" mass="16412">MCIGLGLIHVKDWDAWDNRASIQIMDMMGNIRKKERSSSDGGRRELHTCIWRWIEANSSESSRAPSCRGLAPIRSCCADMLRKMEATFFNISYAFGEYMRVAMGTGASTSSPPAPAVDSKVPNPDVPVRSSSTPSISIRALGTDDAPTLQ</sequence>
<protein>
    <submittedName>
        <fullName evidence="1">Uncharacterized protein</fullName>
    </submittedName>
</protein>
<name>A0ACC0CD84_CATRO</name>